<keyword evidence="4" id="KW-1185">Reference proteome</keyword>
<feature type="compositionally biased region" description="Polar residues" evidence="2">
    <location>
        <begin position="861"/>
        <end position="871"/>
    </location>
</feature>
<feature type="region of interest" description="Disordered" evidence="2">
    <location>
        <begin position="924"/>
        <end position="953"/>
    </location>
</feature>
<protein>
    <recommendedName>
        <fullName evidence="5">Dystroglycan-like</fullName>
    </recommendedName>
</protein>
<accession>A0A2Z7B0J5</accession>
<feature type="region of interest" description="Disordered" evidence="2">
    <location>
        <begin position="832"/>
        <end position="886"/>
    </location>
</feature>
<dbReference type="EMBL" id="KV010663">
    <property type="protein sequence ID" value="KZV27136.1"/>
    <property type="molecule type" value="Genomic_DNA"/>
</dbReference>
<reference evidence="3 4" key="1">
    <citation type="journal article" date="2015" name="Proc. Natl. Acad. Sci. U.S.A.">
        <title>The resurrection genome of Boea hygrometrica: A blueprint for survival of dehydration.</title>
        <authorList>
            <person name="Xiao L."/>
            <person name="Yang G."/>
            <person name="Zhang L."/>
            <person name="Yang X."/>
            <person name="Zhao S."/>
            <person name="Ji Z."/>
            <person name="Zhou Q."/>
            <person name="Hu M."/>
            <person name="Wang Y."/>
            <person name="Chen M."/>
            <person name="Xu Y."/>
            <person name="Jin H."/>
            <person name="Xiao X."/>
            <person name="Hu G."/>
            <person name="Bao F."/>
            <person name="Hu Y."/>
            <person name="Wan P."/>
            <person name="Li L."/>
            <person name="Deng X."/>
            <person name="Kuang T."/>
            <person name="Xiang C."/>
            <person name="Zhu J.K."/>
            <person name="Oliver M.J."/>
            <person name="He Y."/>
        </authorList>
    </citation>
    <scope>NUCLEOTIDE SEQUENCE [LARGE SCALE GENOMIC DNA]</scope>
    <source>
        <strain evidence="4">cv. XS01</strain>
    </source>
</reference>
<feature type="region of interest" description="Disordered" evidence="2">
    <location>
        <begin position="201"/>
        <end position="220"/>
    </location>
</feature>
<feature type="coiled-coil region" evidence="1">
    <location>
        <begin position="774"/>
        <end position="801"/>
    </location>
</feature>
<evidence type="ECO:0008006" key="5">
    <source>
        <dbReference type="Google" id="ProtNLM"/>
    </source>
</evidence>
<evidence type="ECO:0000313" key="4">
    <source>
        <dbReference type="Proteomes" id="UP000250235"/>
    </source>
</evidence>
<dbReference type="Proteomes" id="UP000250235">
    <property type="component" value="Unassembled WGS sequence"/>
</dbReference>
<gene>
    <name evidence="3" type="ORF">F511_12674</name>
</gene>
<keyword evidence="1" id="KW-0175">Coiled coil</keyword>
<evidence type="ECO:0000256" key="1">
    <source>
        <dbReference type="SAM" id="Coils"/>
    </source>
</evidence>
<name>A0A2Z7B0J5_9LAMI</name>
<organism evidence="3 4">
    <name type="scientific">Dorcoceras hygrometricum</name>
    <dbReference type="NCBI Taxonomy" id="472368"/>
    <lineage>
        <taxon>Eukaryota</taxon>
        <taxon>Viridiplantae</taxon>
        <taxon>Streptophyta</taxon>
        <taxon>Embryophyta</taxon>
        <taxon>Tracheophyta</taxon>
        <taxon>Spermatophyta</taxon>
        <taxon>Magnoliopsida</taxon>
        <taxon>eudicotyledons</taxon>
        <taxon>Gunneridae</taxon>
        <taxon>Pentapetalae</taxon>
        <taxon>asterids</taxon>
        <taxon>lamiids</taxon>
        <taxon>Lamiales</taxon>
        <taxon>Gesneriaceae</taxon>
        <taxon>Didymocarpoideae</taxon>
        <taxon>Trichosporeae</taxon>
        <taxon>Loxocarpinae</taxon>
        <taxon>Dorcoceras</taxon>
    </lineage>
</organism>
<proteinExistence type="predicted"/>
<feature type="compositionally biased region" description="Basic and acidic residues" evidence="2">
    <location>
        <begin position="924"/>
        <end position="941"/>
    </location>
</feature>
<feature type="region of interest" description="Disordered" evidence="2">
    <location>
        <begin position="266"/>
        <end position="293"/>
    </location>
</feature>
<dbReference type="AlphaFoldDB" id="A0A2Z7B0J5"/>
<sequence>MASSFCNSQHVDFDSVLAMDDQGMVSMFQALMASGLAGFLGFPTVVYEDALVDFFENASVREGVIISTVAGQLVEISEEWFAESFELPVDGLGDLSEIPKDVIFDARSIVSLSGEPVNLSGRKNQMKIEFRLLCDILAKAISVKAGSFNALTVEKFSLITAVVCRNIPNLELGESSEFPASKILTDKTVHRFVSLNDRDAAEEATGATKPRAALKKRPAADVGAAVTKKKRTIKKKSVTSHSTLEMVAVAQEAVPITMVEASAGVPSAEQPAAGDNVSANQPVVEDTSDTGDQETAIDVGKRDGESVFVPAVAHTVDVETSAANDVDHIIQQVLSETAKSVSTEGELIARWDAERPVTTPPDTDEEIEVERKIEIVEGVQVPFSQPEYTMEEQADLELNDDVKCVYEWFDVDEARSLEDILLSIPLDISLPSASMEITKIQMGKEIKIPEINDRTLFLNSLPKISADNKGKAIMVEKDPMKGNPAQEHYFLICADIDMLVDLRAKVIDLVAQFFNSFSLKKLATMNIEEMYKKEEQVLSSGETESPQLAIQRKLYILLKYREVLERKFLESWKSNFVPGQGSSAVDLRVIDLLSDLHLFILEELAKEARAHGLLWKKPCCSKIFEERPGDRGAVIARSNTNTRSSCWIRTMLKFDGAWLIEPCADWWVKIPRLDRPADNRTSFPASSTDFSEAIDDLKTYLAQSIADSQNDILSKLNIVAGRLREDLQHHENTVHAQVNNSCQDTRVHLNGLIVNLGEYRKGVQTFGASVKTDNLDIQRKIDAQQAKLDDLDTQIAAMRNDQLEFQTRIAADILSLSTQISDIADFIRSGDAKKGEVGSSSSRRPPIRVERHPLPAPQPSPDVQGSGATQLTGGGSAERTPTFPPTVGTFAERVAMAQRHIIESGQVISIEEAAERVIEADRWESDRLERERARERREIRLSRSGSYKRGRRQ</sequence>
<evidence type="ECO:0000256" key="2">
    <source>
        <dbReference type="SAM" id="MobiDB-lite"/>
    </source>
</evidence>
<evidence type="ECO:0000313" key="3">
    <source>
        <dbReference type="EMBL" id="KZV27136.1"/>
    </source>
</evidence>